<dbReference type="KEGG" id="cate:C2869_02035"/>
<feature type="chain" id="PRO_5015651555" description="Right handed beta helix domain-containing protein" evidence="2">
    <location>
        <begin position="26"/>
        <end position="674"/>
    </location>
</feature>
<dbReference type="AlphaFoldDB" id="A0A2S0VM57"/>
<dbReference type="SUPFAM" id="SSF103647">
    <property type="entry name" value="TSP type-3 repeat"/>
    <property type="match status" value="1"/>
</dbReference>
<evidence type="ECO:0000256" key="1">
    <source>
        <dbReference type="SAM" id="MobiDB-lite"/>
    </source>
</evidence>
<dbReference type="InterPro" id="IPR006626">
    <property type="entry name" value="PbH1"/>
</dbReference>
<protein>
    <recommendedName>
        <fullName evidence="5">Right handed beta helix domain-containing protein</fullName>
    </recommendedName>
</protein>
<dbReference type="InterPro" id="IPR028974">
    <property type="entry name" value="TSP_type-3_rpt"/>
</dbReference>
<sequence length="674" mass="74192">MVINSLLKKLFIPAVTFAAMSNAVAAPAPCQATGGASKCGAANTQQFVDGLQNNDVAEVVITNDLSFDQNITIRRWSKKVTSFFNNQYDISFGPNARLNILSANFIFSGHSDVNNITRTIRFLRDTSITGNIVGKNKQIFLFNGRHQSIRVNNVLVDGSARFIDMTAPNTDLQDADIVIRHNTVRDFIHKAIEINRRNQHYTEINSLQITKNRFEAPALWEMAAINGPKNRMRAISLDAGNDMSDCLATEGWSRAGNCIIQGVSDGQAPGVAIGTTSNPGIIQGNTFINSGVAFARYENVLVGHSSDKLKRNRFFTNDQLPVTYAQSRVYKLVNIENRAQHIRVLGNEFNMSEPGDRSQAGILFIGSGSEWIQGFQSGTDCQYQSDNIHFNNNYLTGNGIYRYGVYAYGIANWTFFNNDYADNAPSDKVFRLSENCFDANVANTEIRGNTGVVSGSWILPDTGVVHDLDYVDNDWDNDGVVNELDAFPYDPSESVDTDGDGVGNNADTDDDNDGVNDQQDAFPLNQDETTDTDGDGLGNNQDEDDDGDNVLDHLDIFPLNSAEWSDFDQDLIGDNADNDDDNDGVDDLIDQHLGLIAGNAIVQGIDTEVADRPNSVGVPLSVELEQALSQCDESRGKSYGVCINLPLKQLQELGSLSHQEWLYFKKIFFKNAKA</sequence>
<keyword evidence="2" id="KW-0732">Signal</keyword>
<evidence type="ECO:0000313" key="3">
    <source>
        <dbReference type="EMBL" id="AWB65297.1"/>
    </source>
</evidence>
<proteinExistence type="predicted"/>
<dbReference type="Gene3D" id="4.10.1080.10">
    <property type="entry name" value="TSP type-3 repeat"/>
    <property type="match status" value="1"/>
</dbReference>
<accession>A0A2S0VM57</accession>
<name>A0A2S0VM57_9ALTE</name>
<evidence type="ECO:0000313" key="4">
    <source>
        <dbReference type="Proteomes" id="UP000244441"/>
    </source>
</evidence>
<gene>
    <name evidence="3" type="ORF">C2869_02035</name>
</gene>
<feature type="compositionally biased region" description="Low complexity" evidence="1">
    <location>
        <begin position="515"/>
        <end position="527"/>
    </location>
</feature>
<feature type="region of interest" description="Disordered" evidence="1">
    <location>
        <begin position="484"/>
        <end position="552"/>
    </location>
</feature>
<dbReference type="EMBL" id="CP026604">
    <property type="protein sequence ID" value="AWB65297.1"/>
    <property type="molecule type" value="Genomic_DNA"/>
</dbReference>
<dbReference type="GO" id="GO:0005509">
    <property type="term" value="F:calcium ion binding"/>
    <property type="evidence" value="ECO:0007669"/>
    <property type="project" value="InterPro"/>
</dbReference>
<organism evidence="3 4">
    <name type="scientific">Saccharobesus litoralis</name>
    <dbReference type="NCBI Taxonomy" id="2172099"/>
    <lineage>
        <taxon>Bacteria</taxon>
        <taxon>Pseudomonadati</taxon>
        <taxon>Pseudomonadota</taxon>
        <taxon>Gammaproteobacteria</taxon>
        <taxon>Alteromonadales</taxon>
        <taxon>Alteromonadaceae</taxon>
        <taxon>Saccharobesus</taxon>
    </lineage>
</organism>
<dbReference type="Proteomes" id="UP000244441">
    <property type="component" value="Chromosome"/>
</dbReference>
<evidence type="ECO:0008006" key="5">
    <source>
        <dbReference type="Google" id="ProtNLM"/>
    </source>
</evidence>
<evidence type="ECO:0000256" key="2">
    <source>
        <dbReference type="SAM" id="SignalP"/>
    </source>
</evidence>
<dbReference type="SMART" id="SM00710">
    <property type="entry name" value="PbH1"/>
    <property type="match status" value="4"/>
</dbReference>
<reference evidence="3 4" key="1">
    <citation type="submission" date="2018-01" db="EMBL/GenBank/DDBJ databases">
        <title>Genome sequence of a Cantenovulum-like bacteria.</title>
        <authorList>
            <person name="Tan W.R."/>
            <person name="Lau N.-S."/>
            <person name="Go F."/>
            <person name="Amirul A.-A.A."/>
        </authorList>
    </citation>
    <scope>NUCLEOTIDE SEQUENCE [LARGE SCALE GENOMIC DNA]</scope>
    <source>
        <strain evidence="3 4">CCB-QB4</strain>
    </source>
</reference>
<dbReference type="RefSeq" id="WP_108601374.1">
    <property type="nucleotide sequence ID" value="NZ_CP026604.1"/>
</dbReference>
<keyword evidence="4" id="KW-1185">Reference proteome</keyword>
<feature type="signal peptide" evidence="2">
    <location>
        <begin position="1"/>
        <end position="25"/>
    </location>
</feature>